<name>A0ABS5Q0W7_9PSED</name>
<keyword evidence="1" id="KW-0732">Signal</keyword>
<gene>
    <name evidence="2" type="ORF">I0D00_09465</name>
</gene>
<sequence>MNKLSLHIGTFAVLVVAGHAHANHCAENLAGVQSAANQAIAVQANVLSAVESLVPAALEACSKEELAMASAESGSPMLAPDYVSVGQSMLINAAALLGGQ</sequence>
<comment type="caution">
    <text evidence="2">The sequence shown here is derived from an EMBL/GenBank/DDBJ whole genome shotgun (WGS) entry which is preliminary data.</text>
</comment>
<keyword evidence="3" id="KW-1185">Reference proteome</keyword>
<dbReference type="EMBL" id="JADPMV010000001">
    <property type="protein sequence ID" value="MBS7662165.1"/>
    <property type="molecule type" value="Genomic_DNA"/>
</dbReference>
<dbReference type="RefSeq" id="WP_213639468.1">
    <property type="nucleotide sequence ID" value="NZ_JADPMV010000001.1"/>
</dbReference>
<dbReference type="Proteomes" id="UP001196601">
    <property type="component" value="Unassembled WGS sequence"/>
</dbReference>
<feature type="chain" id="PRO_5047094482" evidence="1">
    <location>
        <begin position="23"/>
        <end position="100"/>
    </location>
</feature>
<accession>A0ABS5Q0W7</accession>
<proteinExistence type="predicted"/>
<evidence type="ECO:0000313" key="3">
    <source>
        <dbReference type="Proteomes" id="UP001196601"/>
    </source>
</evidence>
<evidence type="ECO:0000313" key="2">
    <source>
        <dbReference type="EMBL" id="MBS7662165.1"/>
    </source>
</evidence>
<organism evidence="2 3">
    <name type="scientific">Pseudomonas lalucatii</name>
    <dbReference type="NCBI Taxonomy" id="1424203"/>
    <lineage>
        <taxon>Bacteria</taxon>
        <taxon>Pseudomonadati</taxon>
        <taxon>Pseudomonadota</taxon>
        <taxon>Gammaproteobacteria</taxon>
        <taxon>Pseudomonadales</taxon>
        <taxon>Pseudomonadaceae</taxon>
        <taxon>Pseudomonas</taxon>
    </lineage>
</organism>
<feature type="signal peptide" evidence="1">
    <location>
        <begin position="1"/>
        <end position="22"/>
    </location>
</feature>
<reference evidence="2 3" key="1">
    <citation type="journal article" date="2021" name="Syst. Appl. Microbiol.">
        <title>Pseudomonas lalucatii sp. nov. isolated from Vallgornera, a karstic cave in Mallorca, Western Mediterranean.</title>
        <authorList>
            <person name="Busquets A."/>
            <person name="Mulet M."/>
            <person name="Gomila M."/>
            <person name="Garcia-Valdes E."/>
        </authorList>
    </citation>
    <scope>NUCLEOTIDE SEQUENCE [LARGE SCALE GENOMIC DNA]</scope>
    <source>
        <strain evidence="2 3">R1b54</strain>
    </source>
</reference>
<protein>
    <submittedName>
        <fullName evidence="2">Uncharacterized protein</fullName>
    </submittedName>
</protein>
<evidence type="ECO:0000256" key="1">
    <source>
        <dbReference type="SAM" id="SignalP"/>
    </source>
</evidence>